<gene>
    <name evidence="1" type="ORF">GCM10009786_27520</name>
</gene>
<organism evidence="1 2">
    <name type="scientific">Leucobacter alluvii</name>
    <dbReference type="NCBI Taxonomy" id="340321"/>
    <lineage>
        <taxon>Bacteria</taxon>
        <taxon>Bacillati</taxon>
        <taxon>Actinomycetota</taxon>
        <taxon>Actinomycetes</taxon>
        <taxon>Micrococcales</taxon>
        <taxon>Microbacteriaceae</taxon>
        <taxon>Leucobacter</taxon>
    </lineage>
</organism>
<comment type="caution">
    <text evidence="1">The sequence shown here is derived from an EMBL/GenBank/DDBJ whole genome shotgun (WGS) entry which is preliminary data.</text>
</comment>
<evidence type="ECO:0000313" key="2">
    <source>
        <dbReference type="Proteomes" id="UP001501084"/>
    </source>
</evidence>
<protein>
    <recommendedName>
        <fullName evidence="3">YCII-related domain-containing protein</fullName>
    </recommendedName>
</protein>
<evidence type="ECO:0000313" key="1">
    <source>
        <dbReference type="EMBL" id="GAA2190394.1"/>
    </source>
</evidence>
<sequence length="77" mass="8825">MKLLSMMHNGGYKDGVWVVQEDSTPDFNVLAICASQEEALKYADSAQHHYTDGVIFSFYPFGYRHREPMVYRDGESS</sequence>
<accession>A0ABN3BAH9</accession>
<evidence type="ECO:0008006" key="3">
    <source>
        <dbReference type="Google" id="ProtNLM"/>
    </source>
</evidence>
<dbReference type="EMBL" id="BAAAOP010000012">
    <property type="protein sequence ID" value="GAA2190394.1"/>
    <property type="molecule type" value="Genomic_DNA"/>
</dbReference>
<keyword evidence="2" id="KW-1185">Reference proteome</keyword>
<reference evidence="1 2" key="1">
    <citation type="journal article" date="2019" name="Int. J. Syst. Evol. Microbiol.">
        <title>The Global Catalogue of Microorganisms (GCM) 10K type strain sequencing project: providing services to taxonomists for standard genome sequencing and annotation.</title>
        <authorList>
            <consortium name="The Broad Institute Genomics Platform"/>
            <consortium name="The Broad Institute Genome Sequencing Center for Infectious Disease"/>
            <person name="Wu L."/>
            <person name="Ma J."/>
        </authorList>
    </citation>
    <scope>NUCLEOTIDE SEQUENCE [LARGE SCALE GENOMIC DNA]</scope>
    <source>
        <strain evidence="1 2">JCM 14919</strain>
    </source>
</reference>
<name>A0ABN3BAH9_9MICO</name>
<dbReference type="Proteomes" id="UP001501084">
    <property type="component" value="Unassembled WGS sequence"/>
</dbReference>
<proteinExistence type="predicted"/>